<dbReference type="Proteomes" id="UP000193560">
    <property type="component" value="Unassembled WGS sequence"/>
</dbReference>
<dbReference type="AlphaFoldDB" id="A0A1X2I8K6"/>
<dbReference type="PANTHER" id="PTHR31451:SF40">
    <property type="entry name" value="GLYCOSIDE HYDROLASE FAMILY 5 DOMAIN-CONTAINING PROTEIN"/>
    <property type="match status" value="1"/>
</dbReference>
<reference evidence="7 8" key="1">
    <citation type="submission" date="2016-07" db="EMBL/GenBank/DDBJ databases">
        <title>Pervasive Adenine N6-methylation of Active Genes in Fungi.</title>
        <authorList>
            <consortium name="DOE Joint Genome Institute"/>
            <person name="Mondo S.J."/>
            <person name="Dannebaum R.O."/>
            <person name="Kuo R.C."/>
            <person name="Labutti K."/>
            <person name="Haridas S."/>
            <person name="Kuo A."/>
            <person name="Salamov A."/>
            <person name="Ahrendt S.R."/>
            <person name="Lipzen A."/>
            <person name="Sullivan W."/>
            <person name="Andreopoulos W.B."/>
            <person name="Clum A."/>
            <person name="Lindquist E."/>
            <person name="Daum C."/>
            <person name="Ramamoorthy G.K."/>
            <person name="Gryganskyi A."/>
            <person name="Culley D."/>
            <person name="Magnuson J.K."/>
            <person name="James T.Y."/>
            <person name="O'Malley M.A."/>
            <person name="Stajich J.E."/>
            <person name="Spatafora J.W."/>
            <person name="Visel A."/>
            <person name="Grigoriev I.V."/>
        </authorList>
    </citation>
    <scope>NUCLEOTIDE SEQUENCE [LARGE SCALE GENOMIC DNA]</scope>
    <source>
        <strain evidence="7 8">NRRL 1336</strain>
    </source>
</reference>
<keyword evidence="4 7" id="KW-0378">Hydrolase</keyword>
<evidence type="ECO:0000256" key="4">
    <source>
        <dbReference type="ARBA" id="ARBA00022801"/>
    </source>
</evidence>
<gene>
    <name evidence="7" type="ORF">BCR42DRAFT_105731</name>
</gene>
<dbReference type="SUPFAM" id="SSF51445">
    <property type="entry name" value="(Trans)glycosidases"/>
    <property type="match status" value="1"/>
</dbReference>
<accession>A0A1X2I8K6</accession>
<dbReference type="PANTHER" id="PTHR31451">
    <property type="match status" value="1"/>
</dbReference>
<evidence type="ECO:0000256" key="1">
    <source>
        <dbReference type="ARBA" id="ARBA00001678"/>
    </source>
</evidence>
<keyword evidence="5" id="KW-0326">Glycosidase</keyword>
<organism evidence="7 8">
    <name type="scientific">Absidia repens</name>
    <dbReference type="NCBI Taxonomy" id="90262"/>
    <lineage>
        <taxon>Eukaryota</taxon>
        <taxon>Fungi</taxon>
        <taxon>Fungi incertae sedis</taxon>
        <taxon>Mucoromycota</taxon>
        <taxon>Mucoromycotina</taxon>
        <taxon>Mucoromycetes</taxon>
        <taxon>Mucorales</taxon>
        <taxon>Cunninghamellaceae</taxon>
        <taxon>Absidia</taxon>
    </lineage>
</organism>
<evidence type="ECO:0000256" key="5">
    <source>
        <dbReference type="ARBA" id="ARBA00023295"/>
    </source>
</evidence>
<dbReference type="Gene3D" id="3.20.20.80">
    <property type="entry name" value="Glycosidases"/>
    <property type="match status" value="1"/>
</dbReference>
<comment type="similarity">
    <text evidence="2">Belongs to the glycosyl hydrolase 5 (cellulase A) family.</text>
</comment>
<dbReference type="Pfam" id="PF26410">
    <property type="entry name" value="GH5_mannosidase"/>
    <property type="match status" value="2"/>
</dbReference>
<dbReference type="STRING" id="90262.A0A1X2I8K6"/>
<proteinExistence type="inferred from homology"/>
<name>A0A1X2I8K6_9FUNG</name>
<sequence length="382" mass="43508">MDQIDNGFVRVSSGGFMRNGKPYYIRGANYWYGMNMGALLGGDRSRLETELDQLKTMGCNNLRIMAGSEGPNDQKQLFRMQPSLMTSPGNYNESVFQGLDYLLDAMGKRDMTAVVTLSNFWHWSGGFSQYVAWVTNTIPPYPTRDPETWGVFTQYTSQFYNNDTIRHLSNDLFKAHIRVVQGRQNVFNGKVYRNDPVIMSWQIANEAQAAPKFWYDDVAKFIKQGTKHQLVSSGIESKLDYTDFLNAHSSSFIDYCTCHLWVENWGIYKADDPASLKSALVYATDYINTRAGWAADVGKPMVLEEYATLVKQYKGFVGSNFWSYSGIGRSTDLPNNYSMVWIGDPPHEPRGWYSVYDQDTTVNVIQQHYMALKDLELKGLGT</sequence>
<keyword evidence="8" id="KW-1185">Reference proteome</keyword>
<evidence type="ECO:0000313" key="7">
    <source>
        <dbReference type="EMBL" id="ORZ10747.1"/>
    </source>
</evidence>
<dbReference type="InterPro" id="IPR017853">
    <property type="entry name" value="GH"/>
</dbReference>
<evidence type="ECO:0000313" key="8">
    <source>
        <dbReference type="Proteomes" id="UP000193560"/>
    </source>
</evidence>
<feature type="domain" description="Glycoside hydrolase family 5" evidence="6">
    <location>
        <begin position="7"/>
        <end position="306"/>
    </location>
</feature>
<evidence type="ECO:0000256" key="3">
    <source>
        <dbReference type="ARBA" id="ARBA00012706"/>
    </source>
</evidence>
<dbReference type="InterPro" id="IPR001547">
    <property type="entry name" value="Glyco_hydro_5"/>
</dbReference>
<evidence type="ECO:0000259" key="6">
    <source>
        <dbReference type="Pfam" id="PF26410"/>
    </source>
</evidence>
<dbReference type="EC" id="3.2.1.78" evidence="3"/>
<evidence type="ECO:0000256" key="2">
    <source>
        <dbReference type="ARBA" id="ARBA00005641"/>
    </source>
</evidence>
<dbReference type="OrthoDB" id="406631at2759"/>
<dbReference type="EMBL" id="MCGE01000023">
    <property type="protein sequence ID" value="ORZ10747.1"/>
    <property type="molecule type" value="Genomic_DNA"/>
</dbReference>
<protein>
    <recommendedName>
        <fullName evidence="3">mannan endo-1,4-beta-mannosidase</fullName>
        <ecNumber evidence="3">3.2.1.78</ecNumber>
    </recommendedName>
</protein>
<dbReference type="InterPro" id="IPR045053">
    <property type="entry name" value="MAN-like"/>
</dbReference>
<comment type="catalytic activity">
    <reaction evidence="1">
        <text>Random hydrolysis of (1-&gt;4)-beta-D-mannosidic linkages in mannans, galactomannans and glucomannans.</text>
        <dbReference type="EC" id="3.2.1.78"/>
    </reaction>
</comment>
<dbReference type="GO" id="GO:0016985">
    <property type="term" value="F:mannan endo-1,4-beta-mannosidase activity"/>
    <property type="evidence" value="ECO:0007669"/>
    <property type="project" value="UniProtKB-EC"/>
</dbReference>
<comment type="caution">
    <text evidence="7">The sequence shown here is derived from an EMBL/GenBank/DDBJ whole genome shotgun (WGS) entry which is preliminary data.</text>
</comment>
<feature type="domain" description="Glycoside hydrolase family 5" evidence="6">
    <location>
        <begin position="310"/>
        <end position="375"/>
    </location>
</feature>